<dbReference type="Proteomes" id="UP000069443">
    <property type="component" value="Unassembled WGS sequence"/>
</dbReference>
<reference evidence="3" key="2">
    <citation type="submission" date="2016-02" db="EMBL/GenBank/DDBJ databases">
        <title>Draft genome sequence of five rapidly growing Mycobacterium species.</title>
        <authorList>
            <person name="Katahira K."/>
            <person name="Gotou Y."/>
            <person name="Iida K."/>
            <person name="Ogura Y."/>
            <person name="Hayashi T."/>
        </authorList>
    </citation>
    <scope>NUCLEOTIDE SEQUENCE [LARGE SCALE GENOMIC DNA]</scope>
    <source>
        <strain evidence="3">JCM15298</strain>
    </source>
</reference>
<dbReference type="GO" id="GO:0016787">
    <property type="term" value="F:hydrolase activity"/>
    <property type="evidence" value="ECO:0007669"/>
    <property type="project" value="InterPro"/>
</dbReference>
<dbReference type="InterPro" id="IPR004843">
    <property type="entry name" value="Calcineurin-like_PHP"/>
</dbReference>
<sequence>MELLVVADSAHTWPQDTEGRYTLQPLVQTFRPDALITLGDFSAVHATAMAHAGAPFTAGVYGNHCTQDYMPSNGIVDLIGDRTSPASRGTLRLPGHRALSTLAVQGCVRYKPDVDDVLFTQAEYAAAIDSLGPAELVITHCPPAGVNDAEDAAHMGIDALRRWVDRHRPRWLIHGHTYDNPEVSRHGDTDVHYVHGHALITLPS</sequence>
<evidence type="ECO:0000259" key="1">
    <source>
        <dbReference type="Pfam" id="PF00149"/>
    </source>
</evidence>
<dbReference type="EMBL" id="BCSY01000131">
    <property type="protein sequence ID" value="GAS99289.1"/>
    <property type="molecule type" value="Genomic_DNA"/>
</dbReference>
<dbReference type="STRING" id="228230.RMCC_6254"/>
<dbReference type="RefSeq" id="WP_234811957.1">
    <property type="nucleotide sequence ID" value="NZ_BCSY01000131.1"/>
</dbReference>
<gene>
    <name evidence="2" type="ORF">RMCC_6254</name>
</gene>
<reference evidence="3" key="1">
    <citation type="journal article" date="2016" name="Genome Announc.">
        <title>Draft Genome Sequences of Five Rapidly Growing Mycobacterium Species, M. thermoresistibile, M. fortuitum subsp. acetamidolyticum, M. canariasense, M. brisbanense, and M. novocastrense.</title>
        <authorList>
            <person name="Katahira K."/>
            <person name="Ogura Y."/>
            <person name="Gotoh Y."/>
            <person name="Hayashi T."/>
        </authorList>
    </citation>
    <scope>NUCLEOTIDE SEQUENCE [LARGE SCALE GENOMIC DNA]</scope>
    <source>
        <strain evidence="3">JCM15298</strain>
    </source>
</reference>
<proteinExistence type="predicted"/>
<dbReference type="Pfam" id="PF00149">
    <property type="entry name" value="Metallophos"/>
    <property type="match status" value="1"/>
</dbReference>
<evidence type="ECO:0000313" key="2">
    <source>
        <dbReference type="EMBL" id="GAS99289.1"/>
    </source>
</evidence>
<dbReference type="InterPro" id="IPR029052">
    <property type="entry name" value="Metallo-depent_PP-like"/>
</dbReference>
<organism evidence="2 3">
    <name type="scientific">Mycolicibacterium canariasense</name>
    <name type="common">Mycobacterium canariasense</name>
    <dbReference type="NCBI Taxonomy" id="228230"/>
    <lineage>
        <taxon>Bacteria</taxon>
        <taxon>Bacillati</taxon>
        <taxon>Actinomycetota</taxon>
        <taxon>Actinomycetes</taxon>
        <taxon>Mycobacteriales</taxon>
        <taxon>Mycobacteriaceae</taxon>
        <taxon>Mycolicibacterium</taxon>
    </lineage>
</organism>
<dbReference type="AlphaFoldDB" id="A0A117ICB8"/>
<feature type="domain" description="Calcineurin-like phosphoesterase" evidence="1">
    <location>
        <begin position="4"/>
        <end position="177"/>
    </location>
</feature>
<protein>
    <submittedName>
        <fullName evidence="2">Metallophosphoesterase</fullName>
    </submittedName>
</protein>
<dbReference type="SUPFAM" id="SSF56300">
    <property type="entry name" value="Metallo-dependent phosphatases"/>
    <property type="match status" value="1"/>
</dbReference>
<comment type="caution">
    <text evidence="2">The sequence shown here is derived from an EMBL/GenBank/DDBJ whole genome shotgun (WGS) entry which is preliminary data.</text>
</comment>
<dbReference type="Gene3D" id="3.60.21.10">
    <property type="match status" value="1"/>
</dbReference>
<name>A0A117ICB8_MYCCR</name>
<evidence type="ECO:0000313" key="3">
    <source>
        <dbReference type="Proteomes" id="UP000069443"/>
    </source>
</evidence>
<accession>A0A117ICB8</accession>
<keyword evidence="3" id="KW-1185">Reference proteome</keyword>